<feature type="compositionally biased region" description="Polar residues" evidence="2">
    <location>
        <begin position="83"/>
        <end position="96"/>
    </location>
</feature>
<reference evidence="3 4" key="1">
    <citation type="submission" date="2020-08" db="EMBL/GenBank/DDBJ databases">
        <authorList>
            <person name="Ramaprasad A."/>
        </authorList>
    </citation>
    <scope>NUCLEOTIDE SEQUENCE [LARGE SCALE GENOMIC DNA]</scope>
</reference>
<organism evidence="3 4">
    <name type="scientific">Plasmodium vinckei brucechwatti</name>
    <dbReference type="NCBI Taxonomy" id="119398"/>
    <lineage>
        <taxon>Eukaryota</taxon>
        <taxon>Sar</taxon>
        <taxon>Alveolata</taxon>
        <taxon>Apicomplexa</taxon>
        <taxon>Aconoidasida</taxon>
        <taxon>Haemosporida</taxon>
        <taxon>Plasmodiidae</taxon>
        <taxon>Plasmodium</taxon>
        <taxon>Plasmodium (Vinckeia)</taxon>
    </lineage>
</organism>
<name>A0A6V7SNQ9_PLAVN</name>
<accession>A0A6V7SNQ9</accession>
<feature type="compositionally biased region" description="Basic and acidic residues" evidence="2">
    <location>
        <begin position="53"/>
        <end position="63"/>
    </location>
</feature>
<feature type="region of interest" description="Disordered" evidence="2">
    <location>
        <begin position="134"/>
        <end position="155"/>
    </location>
</feature>
<feature type="coiled-coil region" evidence="1">
    <location>
        <begin position="489"/>
        <end position="516"/>
    </location>
</feature>
<feature type="compositionally biased region" description="Basic and acidic residues" evidence="2">
    <location>
        <begin position="24"/>
        <end position="39"/>
    </location>
</feature>
<protein>
    <submittedName>
        <fullName evidence="3">Uncharacterized protein</fullName>
    </submittedName>
</protein>
<sequence length="710" mass="83502">MLDNLEDDKICAKKKRKKKKKKEKKNDEKVEPTDYDKKHISSSSSIIIKTSKTKKDVNKKTEQFVDNNIEEPDDDKTIKENINVKNEQADTSNDSKQLGDKIKKEKKEKKKKKKKKKAEQINACCEVQQKGEKYEKKYEKKDEKKDEKKYEKKDDEYTIGEKEDDEKRHELLEDSMQCYISECNKIEKNIHETMNKESENVIEYVEEENSKKKLSKNFSLIKEEKKEEIIPSNIKYLGTLESNICIINSFQDISSISCEEKTHGSCSDCSFVYHSSNEKFNLYTYIKENVNNYKKILKNNLDIYEKKYVEEIISVLENVLKLLMKKKEKESMLAFQKSDKIQDSQNEICLSNSSEEDNEDIIKNYEKYNDNSVNESDEQKEIIFSNKNIGRKGISIYNASDNNNVEKIEIDKNKLLYKKKNINYSDTIKYTNILSTPVSNLGIDNAIRKKDKNKDEENYCDYIKKDINIPEDDQTIKLFKSEHKSQIKDDNINNEIEDVEERLTKMLSENQQIDKEPNENSEDIFEIIFKFYITDNQIKQKGKKKENIINENDNNLKKTNTEINGGKTKGMMNLELFLTFSKNYKIIKNLLTKNELEKIFINECKGNIYITSKQFKKILITCGQIAFTKPPHKNNYTDTKKIYSLLISWLTNNSPDHQKPQLLKYVPLKSYTFLNDSNKNNTPKSRDTKYNILKNSKSSLLPLKDKYKKK</sequence>
<feature type="region of interest" description="Disordered" evidence="2">
    <location>
        <begin position="1"/>
        <end position="120"/>
    </location>
</feature>
<evidence type="ECO:0000313" key="4">
    <source>
        <dbReference type="Proteomes" id="UP000515550"/>
    </source>
</evidence>
<dbReference type="EMBL" id="LR865391">
    <property type="protein sequence ID" value="CAD2100907.1"/>
    <property type="molecule type" value="Genomic_DNA"/>
</dbReference>
<proteinExistence type="predicted"/>
<dbReference type="AlphaFoldDB" id="A0A6V7SNQ9"/>
<evidence type="ECO:0000256" key="1">
    <source>
        <dbReference type="SAM" id="Coils"/>
    </source>
</evidence>
<evidence type="ECO:0000256" key="2">
    <source>
        <dbReference type="SAM" id="MobiDB-lite"/>
    </source>
</evidence>
<feature type="compositionally biased region" description="Low complexity" evidence="2">
    <location>
        <begin position="41"/>
        <end position="50"/>
    </location>
</feature>
<feature type="compositionally biased region" description="Basic residues" evidence="2">
    <location>
        <begin position="106"/>
        <end position="117"/>
    </location>
</feature>
<evidence type="ECO:0000313" key="3">
    <source>
        <dbReference type="EMBL" id="CAD2100907.1"/>
    </source>
</evidence>
<keyword evidence="1" id="KW-0175">Coiled coil</keyword>
<gene>
    <name evidence="3" type="ORF">PVBDA_1303560</name>
</gene>
<dbReference type="VEuPathDB" id="PlasmoDB:PVBDA_1303560"/>
<dbReference type="Proteomes" id="UP000515550">
    <property type="component" value="Chromosome PVBDA_13"/>
</dbReference>
<feature type="compositionally biased region" description="Basic residues" evidence="2">
    <location>
        <begin position="12"/>
        <end position="23"/>
    </location>
</feature>